<reference evidence="2" key="1">
    <citation type="submission" date="2020-10" db="EMBL/GenBank/DDBJ databases">
        <authorList>
            <person name="Gilroy R."/>
        </authorList>
    </citation>
    <scope>NUCLEOTIDE SEQUENCE</scope>
    <source>
        <strain evidence="2">ChiW25-3613</strain>
    </source>
</reference>
<name>A0A9D1AIH7_9FIRM</name>
<feature type="transmembrane region" description="Helical" evidence="1">
    <location>
        <begin position="27"/>
        <end position="48"/>
    </location>
</feature>
<comment type="caution">
    <text evidence="2">The sequence shown here is derived from an EMBL/GenBank/DDBJ whole genome shotgun (WGS) entry which is preliminary data.</text>
</comment>
<evidence type="ECO:0000313" key="3">
    <source>
        <dbReference type="Proteomes" id="UP000824179"/>
    </source>
</evidence>
<organism evidence="2 3">
    <name type="scientific">Candidatus Coproplasma stercoripullorum</name>
    <dbReference type="NCBI Taxonomy" id="2840751"/>
    <lineage>
        <taxon>Bacteria</taxon>
        <taxon>Bacillati</taxon>
        <taxon>Bacillota</taxon>
        <taxon>Clostridia</taxon>
        <taxon>Eubacteriales</taxon>
        <taxon>Candidatus Coproplasma</taxon>
    </lineage>
</organism>
<gene>
    <name evidence="2" type="ORF">IAB90_05350</name>
</gene>
<proteinExistence type="predicted"/>
<sequence>MTDSGIKLTPLAGRAVINKKDAITGSVFLAILISAVLLVLVQSLNVLFFREMPALFWSFTAVLVLADGVLCVLVFRRALSDAGAARSVPPYTIAYRHDGFFVLCHKGGEREYIPADDIVKVTSSRAKLAFVLNGWAYSGGLNYGRVTFYVSYGKTVSKKSVKNVANCAQSARFIQYTILSRGAVAHIGDKEEAIGAV</sequence>
<dbReference type="Proteomes" id="UP000824179">
    <property type="component" value="Unassembled WGS sequence"/>
</dbReference>
<dbReference type="AlphaFoldDB" id="A0A9D1AIH7"/>
<protein>
    <submittedName>
        <fullName evidence="2">Uncharacterized protein</fullName>
    </submittedName>
</protein>
<keyword evidence="1" id="KW-0472">Membrane</keyword>
<keyword evidence="1" id="KW-1133">Transmembrane helix</keyword>
<evidence type="ECO:0000256" key="1">
    <source>
        <dbReference type="SAM" id="Phobius"/>
    </source>
</evidence>
<accession>A0A9D1AIH7</accession>
<evidence type="ECO:0000313" key="2">
    <source>
        <dbReference type="EMBL" id="HIR39791.1"/>
    </source>
</evidence>
<feature type="transmembrane region" description="Helical" evidence="1">
    <location>
        <begin position="54"/>
        <end position="75"/>
    </location>
</feature>
<dbReference type="EMBL" id="DVHB01000091">
    <property type="protein sequence ID" value="HIR39791.1"/>
    <property type="molecule type" value="Genomic_DNA"/>
</dbReference>
<reference evidence="2" key="2">
    <citation type="journal article" date="2021" name="PeerJ">
        <title>Extensive microbial diversity within the chicken gut microbiome revealed by metagenomics and culture.</title>
        <authorList>
            <person name="Gilroy R."/>
            <person name="Ravi A."/>
            <person name="Getino M."/>
            <person name="Pursley I."/>
            <person name="Horton D.L."/>
            <person name="Alikhan N.F."/>
            <person name="Baker D."/>
            <person name="Gharbi K."/>
            <person name="Hall N."/>
            <person name="Watson M."/>
            <person name="Adriaenssens E.M."/>
            <person name="Foster-Nyarko E."/>
            <person name="Jarju S."/>
            <person name="Secka A."/>
            <person name="Antonio M."/>
            <person name="Oren A."/>
            <person name="Chaudhuri R.R."/>
            <person name="La Ragione R."/>
            <person name="Hildebrand F."/>
            <person name="Pallen M.J."/>
        </authorList>
    </citation>
    <scope>NUCLEOTIDE SEQUENCE</scope>
    <source>
        <strain evidence="2">ChiW25-3613</strain>
    </source>
</reference>
<keyword evidence="1" id="KW-0812">Transmembrane</keyword>